<evidence type="ECO:0000313" key="4">
    <source>
        <dbReference type="EMBL" id="QKI90066.1"/>
    </source>
</evidence>
<dbReference type="SFLD" id="SFLDS00003">
    <property type="entry name" value="Haloacid_Dehalogenase"/>
    <property type="match status" value="1"/>
</dbReference>
<dbReference type="NCBIfam" id="TIGR01484">
    <property type="entry name" value="HAD-SF-IIB"/>
    <property type="match status" value="1"/>
</dbReference>
<dbReference type="AlphaFoldDB" id="A0A7D4TC42"/>
<dbReference type="EMBL" id="CP054020">
    <property type="protein sequence ID" value="QKI90066.1"/>
    <property type="molecule type" value="Genomic_DNA"/>
</dbReference>
<name>A0A7D4TC42_9GAMM</name>
<evidence type="ECO:0000256" key="3">
    <source>
        <dbReference type="ARBA" id="ARBA00022842"/>
    </source>
</evidence>
<keyword evidence="5" id="KW-1185">Reference proteome</keyword>
<gene>
    <name evidence="4" type="ORF">HQN79_11005</name>
</gene>
<proteinExistence type="predicted"/>
<dbReference type="SFLD" id="SFLDG01140">
    <property type="entry name" value="C2.B:_Phosphomannomutase_and_P"/>
    <property type="match status" value="1"/>
</dbReference>
<dbReference type="InterPro" id="IPR006379">
    <property type="entry name" value="HAD-SF_hydro_IIB"/>
</dbReference>
<dbReference type="Gene3D" id="3.40.50.1000">
    <property type="entry name" value="HAD superfamily/HAD-like"/>
    <property type="match status" value="1"/>
</dbReference>
<dbReference type="RefSeq" id="WP_173286502.1">
    <property type="nucleotide sequence ID" value="NZ_CP054020.1"/>
</dbReference>
<organism evidence="4 5">
    <name type="scientific">Thiomicrorhabdus xiamenensis</name>
    <dbReference type="NCBI Taxonomy" id="2739063"/>
    <lineage>
        <taxon>Bacteria</taxon>
        <taxon>Pseudomonadati</taxon>
        <taxon>Pseudomonadota</taxon>
        <taxon>Gammaproteobacteria</taxon>
        <taxon>Thiotrichales</taxon>
        <taxon>Piscirickettsiaceae</taxon>
        <taxon>Thiomicrorhabdus</taxon>
    </lineage>
</organism>
<dbReference type="Proteomes" id="UP000504724">
    <property type="component" value="Chromosome"/>
</dbReference>
<keyword evidence="3" id="KW-0460">Magnesium</keyword>
<dbReference type="Gene3D" id="3.30.980.20">
    <property type="entry name" value="Putative mannosyl-3-phosphoglycerate phosphatase, domain 2"/>
    <property type="match status" value="1"/>
</dbReference>
<evidence type="ECO:0000256" key="1">
    <source>
        <dbReference type="ARBA" id="ARBA00022723"/>
    </source>
</evidence>
<evidence type="ECO:0000256" key="2">
    <source>
        <dbReference type="ARBA" id="ARBA00022801"/>
    </source>
</evidence>
<sequence length="293" mass="33191">MNQFNYVNSISESGVYVFTDLDGTLLGHHDYQYAPVLPAIEQLKQFGIPLILNSSKTFAEISQWLDRLDLQPPFIAENGGVIYFSKEDPQQKYLLGRDYAEIRTILGQIREQYNWRFTGFGDCSVEEVMASTSLDYESAAMAKRRAVSEPISWQDSDANLLKFKQALEHHDLRLLKGGRFYHVMSHHDKASALKWVVERSESARNNPSDPGVQQTAFNVFGRSPYIVALGDGENDRRMLEEADLSLILPAQKGNTLKIDKKSAFEADKPAPEGWAEAVQQHLLIPLNSQLERQ</sequence>
<dbReference type="NCBIfam" id="TIGR01486">
    <property type="entry name" value="HAD-SF-IIB-MPGP"/>
    <property type="match status" value="1"/>
</dbReference>
<dbReference type="GO" id="GO:0005829">
    <property type="term" value="C:cytosol"/>
    <property type="evidence" value="ECO:0007669"/>
    <property type="project" value="TreeGrafter"/>
</dbReference>
<dbReference type="GO" id="GO:0000287">
    <property type="term" value="F:magnesium ion binding"/>
    <property type="evidence" value="ECO:0007669"/>
    <property type="project" value="TreeGrafter"/>
</dbReference>
<reference evidence="4 5" key="1">
    <citation type="submission" date="2020-05" db="EMBL/GenBank/DDBJ databases">
        <title>Thiomicrorhabdus sediminis sp.nov. and Thiomicrorhabdus xiamenensis sp.nov., novel sulfur-oxidizing bacteria isolated from coastal sediment.</title>
        <authorList>
            <person name="Liu X."/>
        </authorList>
    </citation>
    <scope>NUCLEOTIDE SEQUENCE [LARGE SCALE GENOMIC DNA]</scope>
    <source>
        <strain evidence="4 5">G2</strain>
    </source>
</reference>
<evidence type="ECO:0000313" key="5">
    <source>
        <dbReference type="Proteomes" id="UP000504724"/>
    </source>
</evidence>
<dbReference type="GO" id="GO:0050531">
    <property type="term" value="F:mannosyl-3-phosphoglycerate phosphatase activity"/>
    <property type="evidence" value="ECO:0007669"/>
    <property type="project" value="InterPro"/>
</dbReference>
<dbReference type="PANTHER" id="PTHR10000">
    <property type="entry name" value="PHOSPHOSERINE PHOSPHATASE"/>
    <property type="match status" value="1"/>
</dbReference>
<dbReference type="InterPro" id="IPR006381">
    <property type="entry name" value="HAD-SF-IIB-MPGP"/>
</dbReference>
<dbReference type="InterPro" id="IPR023214">
    <property type="entry name" value="HAD_sf"/>
</dbReference>
<dbReference type="GO" id="GO:0051479">
    <property type="term" value="P:mannosylglycerate biosynthetic process"/>
    <property type="evidence" value="ECO:0007669"/>
    <property type="project" value="InterPro"/>
</dbReference>
<dbReference type="SFLD" id="SFLDG01142">
    <property type="entry name" value="C2.B.2:_Mannosyl-3-phosphoglyc"/>
    <property type="match status" value="1"/>
</dbReference>
<protein>
    <submittedName>
        <fullName evidence="4">HAD-IIB family hydrolase</fullName>
    </submittedName>
</protein>
<accession>A0A7D4TC42</accession>
<dbReference type="PANTHER" id="PTHR10000:SF8">
    <property type="entry name" value="HAD SUPERFAMILY HYDROLASE-LIKE, TYPE 3"/>
    <property type="match status" value="1"/>
</dbReference>
<keyword evidence="1" id="KW-0479">Metal-binding</keyword>
<dbReference type="KEGG" id="txa:HQN79_11005"/>
<dbReference type="InterPro" id="IPR036412">
    <property type="entry name" value="HAD-like_sf"/>
</dbReference>
<keyword evidence="2 4" id="KW-0378">Hydrolase</keyword>
<dbReference type="Pfam" id="PF08282">
    <property type="entry name" value="Hydrolase_3"/>
    <property type="match status" value="1"/>
</dbReference>
<dbReference type="SUPFAM" id="SSF56784">
    <property type="entry name" value="HAD-like"/>
    <property type="match status" value="1"/>
</dbReference>